<dbReference type="Pfam" id="PF16655">
    <property type="entry name" value="PhoD_N"/>
    <property type="match status" value="1"/>
</dbReference>
<dbReference type="SUPFAM" id="SSF56300">
    <property type="entry name" value="Metallo-dependent phosphatases"/>
    <property type="match status" value="1"/>
</dbReference>
<dbReference type="InterPro" id="IPR032093">
    <property type="entry name" value="PhoD_N"/>
</dbReference>
<dbReference type="Proteomes" id="UP000076842">
    <property type="component" value="Unassembled WGS sequence"/>
</dbReference>
<name>A0A165D6B6_9BASI</name>
<dbReference type="PANTHER" id="PTHR43606">
    <property type="entry name" value="PHOSPHATASE, PUTATIVE (AFU_ORTHOLOGUE AFUA_6G08710)-RELATED"/>
    <property type="match status" value="1"/>
</dbReference>
<accession>A0A165D6B6</accession>
<dbReference type="PANTHER" id="PTHR43606:SF7">
    <property type="entry name" value="PHOSPHATASE, PUTATIVE (AFU_ORTHOLOGUE AFUA_6G08710)-RELATED"/>
    <property type="match status" value="1"/>
</dbReference>
<feature type="domain" description="Phospholipase D N-terminal" evidence="3">
    <location>
        <begin position="108"/>
        <end position="204"/>
    </location>
</feature>
<dbReference type="AlphaFoldDB" id="A0A165D6B6"/>
<keyword evidence="5" id="KW-1185">Reference proteome</keyword>
<dbReference type="Gene3D" id="3.60.21.70">
    <property type="entry name" value="PhoD-like phosphatase"/>
    <property type="match status" value="1"/>
</dbReference>
<dbReference type="Gene3D" id="2.60.40.380">
    <property type="entry name" value="Purple acid phosphatase-like, N-terminal"/>
    <property type="match status" value="1"/>
</dbReference>
<protein>
    <submittedName>
        <fullName evidence="4">Phosphodiesterase/alkaline phosphatase D</fullName>
    </submittedName>
</protein>
<organism evidence="4 5">
    <name type="scientific">Calocera cornea HHB12733</name>
    <dbReference type="NCBI Taxonomy" id="1353952"/>
    <lineage>
        <taxon>Eukaryota</taxon>
        <taxon>Fungi</taxon>
        <taxon>Dikarya</taxon>
        <taxon>Basidiomycota</taxon>
        <taxon>Agaricomycotina</taxon>
        <taxon>Dacrymycetes</taxon>
        <taxon>Dacrymycetales</taxon>
        <taxon>Dacrymycetaceae</taxon>
        <taxon>Calocera</taxon>
    </lineage>
</organism>
<evidence type="ECO:0000313" key="4">
    <source>
        <dbReference type="EMBL" id="KZT52162.1"/>
    </source>
</evidence>
<dbReference type="InterPro" id="IPR038607">
    <property type="entry name" value="PhoD-like_sf"/>
</dbReference>
<evidence type="ECO:0000256" key="1">
    <source>
        <dbReference type="SAM" id="SignalP"/>
    </source>
</evidence>
<evidence type="ECO:0000259" key="2">
    <source>
        <dbReference type="Pfam" id="PF09423"/>
    </source>
</evidence>
<evidence type="ECO:0000259" key="3">
    <source>
        <dbReference type="Pfam" id="PF16655"/>
    </source>
</evidence>
<dbReference type="OrthoDB" id="29024at2759"/>
<dbReference type="EMBL" id="KV424076">
    <property type="protein sequence ID" value="KZT52162.1"/>
    <property type="molecule type" value="Genomic_DNA"/>
</dbReference>
<feature type="chain" id="PRO_5012498004" evidence="1">
    <location>
        <begin position="16"/>
        <end position="629"/>
    </location>
</feature>
<keyword evidence="1" id="KW-0732">Signal</keyword>
<dbReference type="InterPro" id="IPR018946">
    <property type="entry name" value="PhoD-like_MPP"/>
</dbReference>
<dbReference type="InterPro" id="IPR052900">
    <property type="entry name" value="Phospholipid_Metab_Enz"/>
</dbReference>
<evidence type="ECO:0000313" key="5">
    <source>
        <dbReference type="Proteomes" id="UP000076842"/>
    </source>
</evidence>
<dbReference type="Pfam" id="PF09423">
    <property type="entry name" value="PhoD"/>
    <property type="match status" value="1"/>
</dbReference>
<feature type="domain" description="PhoD-like phosphatase metallophosphatase" evidence="2">
    <location>
        <begin position="220"/>
        <end position="582"/>
    </location>
</feature>
<gene>
    <name evidence="4" type="ORF">CALCODRAFT_525482</name>
</gene>
<proteinExistence type="predicted"/>
<dbReference type="CDD" id="cd07389">
    <property type="entry name" value="MPP_PhoD"/>
    <property type="match status" value="1"/>
</dbReference>
<dbReference type="InParanoid" id="A0A165D6B6"/>
<reference evidence="4 5" key="1">
    <citation type="journal article" date="2016" name="Mol. Biol. Evol.">
        <title>Comparative Genomics of Early-Diverging Mushroom-Forming Fungi Provides Insights into the Origins of Lignocellulose Decay Capabilities.</title>
        <authorList>
            <person name="Nagy L.G."/>
            <person name="Riley R."/>
            <person name="Tritt A."/>
            <person name="Adam C."/>
            <person name="Daum C."/>
            <person name="Floudas D."/>
            <person name="Sun H."/>
            <person name="Yadav J.S."/>
            <person name="Pangilinan J."/>
            <person name="Larsson K.H."/>
            <person name="Matsuura K."/>
            <person name="Barry K."/>
            <person name="Labutti K."/>
            <person name="Kuo R."/>
            <person name="Ohm R.A."/>
            <person name="Bhattacharya S.S."/>
            <person name="Shirouzu T."/>
            <person name="Yoshinaga Y."/>
            <person name="Martin F.M."/>
            <person name="Grigoriev I.V."/>
            <person name="Hibbett D.S."/>
        </authorList>
    </citation>
    <scope>NUCLEOTIDE SEQUENCE [LARGE SCALE GENOMIC DNA]</scope>
    <source>
        <strain evidence="4 5">HHB12733</strain>
    </source>
</reference>
<dbReference type="STRING" id="1353952.A0A165D6B6"/>
<dbReference type="InterPro" id="IPR029052">
    <property type="entry name" value="Metallo-depent_PP-like"/>
</dbReference>
<feature type="signal peptide" evidence="1">
    <location>
        <begin position="1"/>
        <end position="15"/>
    </location>
</feature>
<sequence>MVALTLLLLAPLALASYTTNLVYRSPSINHPQLAIPVHRLHRRSLHSVASHLHKRQAQPDAEEIPMDPLGPFPQTPAPATGDEGYIKYSGADFSNAEYIYAGSVNFTHSVASGDPDDRSLLIWTRAAPTQVAAVDVPVCVSYAVYTTPDASGTPVAKGTAYTSYDVDFTVKVEATGLDALSLYYYQFANCAKPEEKSPIGRGRTAPGADTPAEQVGTQRFAVYSCANLPFGFFNAYGGPVRKESVDYVIHLGDYIYEYKNGDYGNGTSIGRVPLPDKEIATVSDYRTRIAQYREDPDLQENHRLFSWYTIWDDHDVADQAWKAGTANTNDTAFGCSILGVCFTERKASAVRAWHEWQPMRQIAADDKLRIWHNVEFGKLFDLSLLDTRNYDRDITDLYYDTAYVGMLSATDEARTLMGKDQEDWFYATLDASVARGATWRIVGQQIVFGALNYTGLGTSETFDFDAWDGYAANRDRFLQHIYDNSIDNVIVLSGDSHANWVFEASLTKVKGLNSTDTRGQLVEFAGTAVTSPSPFGQTVPLNTSAAVSQFLVQANPDLLWSEAFYRGYYELHVSAHNVTANFFALPDILTRNENEFQSASFAVLAGTNQIQRPAGGGKVAAGALQSGGY</sequence>